<accession>A0A179F4Y5</accession>
<reference evidence="2 3" key="1">
    <citation type="journal article" date="2016" name="PLoS Pathog.">
        <title>Biosynthesis of antibiotic leucinostatins in bio-control fungus Purpureocillium lilacinum and their inhibition on phytophthora revealed by genome mining.</title>
        <authorList>
            <person name="Wang G."/>
            <person name="Liu Z."/>
            <person name="Lin R."/>
            <person name="Li E."/>
            <person name="Mao Z."/>
            <person name="Ling J."/>
            <person name="Yang Y."/>
            <person name="Yin W.B."/>
            <person name="Xie B."/>
        </authorList>
    </citation>
    <scope>NUCLEOTIDE SEQUENCE [LARGE SCALE GENOMIC DNA]</scope>
    <source>
        <strain evidence="2">170</strain>
    </source>
</reference>
<dbReference type="AlphaFoldDB" id="A0A179F4Y5"/>
<dbReference type="EMBL" id="LSBJ02000008">
    <property type="protein sequence ID" value="OAQ60484.1"/>
    <property type="molecule type" value="Genomic_DNA"/>
</dbReference>
<proteinExistence type="predicted"/>
<organism evidence="2 3">
    <name type="scientific">Pochonia chlamydosporia 170</name>
    <dbReference type="NCBI Taxonomy" id="1380566"/>
    <lineage>
        <taxon>Eukaryota</taxon>
        <taxon>Fungi</taxon>
        <taxon>Dikarya</taxon>
        <taxon>Ascomycota</taxon>
        <taxon>Pezizomycotina</taxon>
        <taxon>Sordariomycetes</taxon>
        <taxon>Hypocreomycetidae</taxon>
        <taxon>Hypocreales</taxon>
        <taxon>Clavicipitaceae</taxon>
        <taxon>Pochonia</taxon>
    </lineage>
</organism>
<comment type="caution">
    <text evidence="2">The sequence shown here is derived from an EMBL/GenBank/DDBJ whole genome shotgun (WGS) entry which is preliminary data.</text>
</comment>
<evidence type="ECO:0000256" key="1">
    <source>
        <dbReference type="SAM" id="MobiDB-lite"/>
    </source>
</evidence>
<sequence length="103" mass="11486">MVITEQYLRMPGRRQRWADITEIRMQRQHTTPAGHGAADAHIKQLELTDSTNTALPKTTLESLQRRRDPMSQLVTVAALTPKGRSRTAGQGDPMPVDDPSHTS</sequence>
<gene>
    <name evidence="2" type="ORF">VFPPC_06618</name>
</gene>
<keyword evidence="3" id="KW-1185">Reference proteome</keyword>
<dbReference type="GeneID" id="28849619"/>
<evidence type="ECO:0000313" key="3">
    <source>
        <dbReference type="Proteomes" id="UP000078397"/>
    </source>
</evidence>
<name>A0A179F4Y5_METCM</name>
<feature type="region of interest" description="Disordered" evidence="1">
    <location>
        <begin position="78"/>
        <end position="103"/>
    </location>
</feature>
<evidence type="ECO:0000313" key="2">
    <source>
        <dbReference type="EMBL" id="OAQ60484.1"/>
    </source>
</evidence>
<protein>
    <submittedName>
        <fullName evidence="2">Uncharacterized protein</fullName>
    </submittedName>
</protein>
<dbReference type="KEGG" id="pchm:VFPPC_06618"/>
<dbReference type="Proteomes" id="UP000078397">
    <property type="component" value="Unassembled WGS sequence"/>
</dbReference>
<dbReference type="RefSeq" id="XP_018138362.1">
    <property type="nucleotide sequence ID" value="XM_018285625.1"/>
</dbReference>